<evidence type="ECO:0000313" key="9">
    <source>
        <dbReference type="EMBL" id="CAF2134885.1"/>
    </source>
</evidence>
<feature type="transmembrane region" description="Helical" evidence="8">
    <location>
        <begin position="99"/>
        <end position="119"/>
    </location>
</feature>
<reference evidence="9" key="1">
    <citation type="submission" date="2021-02" db="EMBL/GenBank/DDBJ databases">
        <authorList>
            <person name="Nowell W R."/>
        </authorList>
    </citation>
    <scope>NUCLEOTIDE SEQUENCE</scope>
</reference>
<evidence type="ECO:0000313" key="10">
    <source>
        <dbReference type="Proteomes" id="UP000663887"/>
    </source>
</evidence>
<feature type="transmembrane region" description="Helical" evidence="8">
    <location>
        <begin position="67"/>
        <end position="87"/>
    </location>
</feature>
<dbReference type="PROSITE" id="PS00221">
    <property type="entry name" value="MIP"/>
    <property type="match status" value="1"/>
</dbReference>
<dbReference type="Proteomes" id="UP000663887">
    <property type="component" value="Unassembled WGS sequence"/>
</dbReference>
<evidence type="ECO:0000256" key="3">
    <source>
        <dbReference type="ARBA" id="ARBA00022448"/>
    </source>
</evidence>
<dbReference type="InterPro" id="IPR022357">
    <property type="entry name" value="MIP_CS"/>
</dbReference>
<proteinExistence type="inferred from homology"/>
<feature type="transmembrane region" description="Helical" evidence="8">
    <location>
        <begin position="145"/>
        <end position="164"/>
    </location>
</feature>
<dbReference type="AlphaFoldDB" id="A0A816W1Y1"/>
<evidence type="ECO:0008006" key="11">
    <source>
        <dbReference type="Google" id="ProtNLM"/>
    </source>
</evidence>
<dbReference type="InterPro" id="IPR000425">
    <property type="entry name" value="MIP"/>
</dbReference>
<comment type="caution">
    <text evidence="9">The sequence shown here is derived from an EMBL/GenBank/DDBJ whole genome shotgun (WGS) entry which is preliminary data.</text>
</comment>
<keyword evidence="5 8" id="KW-1133">Transmembrane helix</keyword>
<evidence type="ECO:0000256" key="4">
    <source>
        <dbReference type="ARBA" id="ARBA00022692"/>
    </source>
</evidence>
<dbReference type="InterPro" id="IPR023271">
    <property type="entry name" value="Aquaporin-like"/>
</dbReference>
<dbReference type="GO" id="GO:0015250">
    <property type="term" value="F:water channel activity"/>
    <property type="evidence" value="ECO:0007669"/>
    <property type="project" value="TreeGrafter"/>
</dbReference>
<feature type="transmembrane region" description="Helical" evidence="8">
    <location>
        <begin position="280"/>
        <end position="300"/>
    </location>
</feature>
<comment type="subcellular location">
    <subcellularLocation>
        <location evidence="1">Membrane</location>
        <topology evidence="1">Multi-pass membrane protein</topology>
    </subcellularLocation>
</comment>
<dbReference type="Gene3D" id="1.20.1080.10">
    <property type="entry name" value="Glycerol uptake facilitator protein"/>
    <property type="match status" value="1"/>
</dbReference>
<feature type="transmembrane region" description="Helical" evidence="8">
    <location>
        <begin position="240"/>
        <end position="259"/>
    </location>
</feature>
<dbReference type="SUPFAM" id="SSF81338">
    <property type="entry name" value="Aquaporin-like"/>
    <property type="match status" value="1"/>
</dbReference>
<evidence type="ECO:0000256" key="1">
    <source>
        <dbReference type="ARBA" id="ARBA00004141"/>
    </source>
</evidence>
<dbReference type="Pfam" id="PF00230">
    <property type="entry name" value="MIP"/>
    <property type="match status" value="1"/>
</dbReference>
<protein>
    <recommendedName>
        <fullName evidence="11">Aquaporin</fullName>
    </recommendedName>
</protein>
<keyword evidence="3 7" id="KW-0813">Transport</keyword>
<dbReference type="PANTHER" id="PTHR19139">
    <property type="entry name" value="AQUAPORIN TRANSPORTER"/>
    <property type="match status" value="1"/>
</dbReference>
<evidence type="ECO:0000256" key="6">
    <source>
        <dbReference type="ARBA" id="ARBA00023136"/>
    </source>
</evidence>
<feature type="transmembrane region" description="Helical" evidence="8">
    <location>
        <begin position="206"/>
        <end position="228"/>
    </location>
</feature>
<keyword evidence="6 8" id="KW-0472">Membrane</keyword>
<dbReference type="EMBL" id="CAJNRG010011766">
    <property type="protein sequence ID" value="CAF2134885.1"/>
    <property type="molecule type" value="Genomic_DNA"/>
</dbReference>
<gene>
    <name evidence="9" type="ORF">XDN619_LOCUS25534</name>
</gene>
<evidence type="ECO:0000256" key="7">
    <source>
        <dbReference type="RuleBase" id="RU000477"/>
    </source>
</evidence>
<name>A0A816W1Y1_9BILA</name>
<evidence type="ECO:0000256" key="2">
    <source>
        <dbReference type="ARBA" id="ARBA00006175"/>
    </source>
</evidence>
<sequence>MSKISITYNRKLRQSLSFMQSLNSMAVNPSAPCCNSLEVGPLSARKIITITKTTNDVDNKTTTFANIVQPMIVELIGTIFFILIGLLGACSDDSKNNSLIAGLSFGFSLIIFVASLGHISGGHFNPAVTLGVCIAGDIKLKKALLYMPMQLIGGAMAAGIFRLISRTSTYHRFRGGATFLVTIETLKETGELTKERINWWEGKWHSVVRICIEILLTFVFVTVILMVTINSKSKSTFAPIYIGMALCVCIFASNMLTGGSLNPARSLGSAIFANVWSHHYLYWIGPLIGATLAGVFYRFIWGTKDNHLSDNK</sequence>
<dbReference type="PANTHER" id="PTHR19139:SF284">
    <property type="entry name" value="AQUAPORIN"/>
    <property type="match status" value="1"/>
</dbReference>
<dbReference type="PRINTS" id="PR00783">
    <property type="entry name" value="MINTRINSICP"/>
</dbReference>
<accession>A0A816W1Y1</accession>
<organism evidence="9 10">
    <name type="scientific">Rotaria magnacalcarata</name>
    <dbReference type="NCBI Taxonomy" id="392030"/>
    <lineage>
        <taxon>Eukaryota</taxon>
        <taxon>Metazoa</taxon>
        <taxon>Spiralia</taxon>
        <taxon>Gnathifera</taxon>
        <taxon>Rotifera</taxon>
        <taxon>Eurotatoria</taxon>
        <taxon>Bdelloidea</taxon>
        <taxon>Philodinida</taxon>
        <taxon>Philodinidae</taxon>
        <taxon>Rotaria</taxon>
    </lineage>
</organism>
<evidence type="ECO:0000256" key="5">
    <source>
        <dbReference type="ARBA" id="ARBA00022989"/>
    </source>
</evidence>
<comment type="similarity">
    <text evidence="2 7">Belongs to the MIP/aquaporin (TC 1.A.8) family.</text>
</comment>
<dbReference type="InterPro" id="IPR034294">
    <property type="entry name" value="Aquaporin_transptr"/>
</dbReference>
<dbReference type="GO" id="GO:0005886">
    <property type="term" value="C:plasma membrane"/>
    <property type="evidence" value="ECO:0007669"/>
    <property type="project" value="TreeGrafter"/>
</dbReference>
<keyword evidence="4 7" id="KW-0812">Transmembrane</keyword>
<evidence type="ECO:0000256" key="8">
    <source>
        <dbReference type="SAM" id="Phobius"/>
    </source>
</evidence>